<dbReference type="SUPFAM" id="SSF55103">
    <property type="entry name" value="FAD-linked oxidases, C-terminal domain"/>
    <property type="match status" value="1"/>
</dbReference>
<dbReference type="SUPFAM" id="SSF56176">
    <property type="entry name" value="FAD-binding/transporter-associated domain-like"/>
    <property type="match status" value="1"/>
</dbReference>
<organism evidence="4 5">
    <name type="scientific">Murinocardiopsis flavida</name>
    <dbReference type="NCBI Taxonomy" id="645275"/>
    <lineage>
        <taxon>Bacteria</taxon>
        <taxon>Bacillati</taxon>
        <taxon>Actinomycetota</taxon>
        <taxon>Actinomycetes</taxon>
        <taxon>Streptosporangiales</taxon>
        <taxon>Nocardiopsidaceae</taxon>
        <taxon>Murinocardiopsis</taxon>
    </lineage>
</organism>
<dbReference type="PROSITE" id="PS51387">
    <property type="entry name" value="FAD_PCMH"/>
    <property type="match status" value="1"/>
</dbReference>
<keyword evidence="1" id="KW-0285">Flavoprotein</keyword>
<dbReference type="InterPro" id="IPR016169">
    <property type="entry name" value="FAD-bd_PCMH_sub2"/>
</dbReference>
<accession>A0A2P8DUQ8</accession>
<dbReference type="AlphaFoldDB" id="A0A2P8DUQ8"/>
<dbReference type="InterPro" id="IPR006094">
    <property type="entry name" value="Oxid_FAD_bind_N"/>
</dbReference>
<evidence type="ECO:0000313" key="4">
    <source>
        <dbReference type="EMBL" id="PSL00973.1"/>
    </source>
</evidence>
<dbReference type="OrthoDB" id="9811557at2"/>
<evidence type="ECO:0000259" key="3">
    <source>
        <dbReference type="PROSITE" id="PS51387"/>
    </source>
</evidence>
<evidence type="ECO:0000256" key="1">
    <source>
        <dbReference type="ARBA" id="ARBA00022630"/>
    </source>
</evidence>
<evidence type="ECO:0000256" key="2">
    <source>
        <dbReference type="ARBA" id="ARBA00022827"/>
    </source>
</evidence>
<dbReference type="GO" id="GO:0003824">
    <property type="term" value="F:catalytic activity"/>
    <property type="evidence" value="ECO:0007669"/>
    <property type="project" value="InterPro"/>
</dbReference>
<keyword evidence="5" id="KW-1185">Reference proteome</keyword>
<dbReference type="EMBL" id="PYGA01000001">
    <property type="protein sequence ID" value="PSL00973.1"/>
    <property type="molecule type" value="Genomic_DNA"/>
</dbReference>
<sequence>MAYPSESTEQAALAAHAPVRAATAADTAAGTAARLVAAPADAAAASALLGEAARLRLSVLPRGNGTKIDWGAPPRSCDLIIDTAALSGIDHAAGDLVVRAGAGTPFAELRRVLADAGQRLSVDEVVPGSTVGGVVATGVSGPRRMQHGPVRDLVIGMTVLGHDGVAASSGGRVVKNVAGYDLAKVQAGALGTLGLIASVTFRLHPVPPALRVVRAESDDPGAVGAWAAALRRSQVMPTAVELDWPGGGPLSLRVLLEGTGQGVAERADAVAAVLDGAKTEDAVPADWARPPGGPDDTLLEFAVPLAEVLPTAARLHDAGAAAGASVAVKGSAGCGVLYAAVPAGTAPDAVQRLLLLLRDGMAAGSATVRRAHPDLHAAGLEVWGEVPGLALMRAVKSGCDPDHRLSPGRFAGGL</sequence>
<dbReference type="PANTHER" id="PTHR11748">
    <property type="entry name" value="D-LACTATE DEHYDROGENASE"/>
    <property type="match status" value="1"/>
</dbReference>
<dbReference type="InterPro" id="IPR016164">
    <property type="entry name" value="FAD-linked_Oxase-like_C"/>
</dbReference>
<dbReference type="Proteomes" id="UP000240542">
    <property type="component" value="Unassembled WGS sequence"/>
</dbReference>
<dbReference type="GO" id="GO:0071949">
    <property type="term" value="F:FAD binding"/>
    <property type="evidence" value="ECO:0007669"/>
    <property type="project" value="InterPro"/>
</dbReference>
<dbReference type="RefSeq" id="WP_106581135.1">
    <property type="nucleotide sequence ID" value="NZ_PYGA01000001.1"/>
</dbReference>
<protein>
    <submittedName>
        <fullName evidence="4">Glycolate oxidase FAD binding subunit</fullName>
    </submittedName>
</protein>
<dbReference type="InterPro" id="IPR016166">
    <property type="entry name" value="FAD-bd_PCMH"/>
</dbReference>
<gene>
    <name evidence="4" type="ORF">CLV63_101452</name>
</gene>
<reference evidence="4 5" key="1">
    <citation type="submission" date="2018-03" db="EMBL/GenBank/DDBJ databases">
        <title>Genomic Encyclopedia of Archaeal and Bacterial Type Strains, Phase II (KMG-II): from individual species to whole genera.</title>
        <authorList>
            <person name="Goeker M."/>
        </authorList>
    </citation>
    <scope>NUCLEOTIDE SEQUENCE [LARGE SCALE GENOMIC DNA]</scope>
    <source>
        <strain evidence="4 5">DSM 45312</strain>
    </source>
</reference>
<evidence type="ECO:0000313" key="5">
    <source>
        <dbReference type="Proteomes" id="UP000240542"/>
    </source>
</evidence>
<dbReference type="InterPro" id="IPR036318">
    <property type="entry name" value="FAD-bd_PCMH-like_sf"/>
</dbReference>
<comment type="caution">
    <text evidence="4">The sequence shown here is derived from an EMBL/GenBank/DDBJ whole genome shotgun (WGS) entry which is preliminary data.</text>
</comment>
<proteinExistence type="predicted"/>
<keyword evidence="2" id="KW-0274">FAD</keyword>
<dbReference type="Pfam" id="PF01565">
    <property type="entry name" value="FAD_binding_4"/>
    <property type="match status" value="1"/>
</dbReference>
<name>A0A2P8DUQ8_9ACTN</name>
<feature type="domain" description="FAD-binding PCMH-type" evidence="3">
    <location>
        <begin position="28"/>
        <end position="206"/>
    </location>
</feature>
<dbReference type="PANTHER" id="PTHR11748:SF103">
    <property type="entry name" value="GLYCOLATE OXIDASE SUBUNIT GLCE"/>
    <property type="match status" value="1"/>
</dbReference>
<dbReference type="Gene3D" id="3.30.465.10">
    <property type="match status" value="1"/>
</dbReference>